<keyword evidence="6" id="KW-1185">Reference proteome</keyword>
<comment type="caution">
    <text evidence="5">The sequence shown here is derived from an EMBL/GenBank/DDBJ whole genome shotgun (WGS) entry which is preliminary data.</text>
</comment>
<evidence type="ECO:0000313" key="6">
    <source>
        <dbReference type="Proteomes" id="UP001142592"/>
    </source>
</evidence>
<dbReference type="GO" id="GO:0016887">
    <property type="term" value="F:ATP hydrolysis activity"/>
    <property type="evidence" value="ECO:0007669"/>
    <property type="project" value="InterPro"/>
</dbReference>
<organism evidence="5 6">
    <name type="scientific">Pedobacter agri</name>
    <dbReference type="NCBI Taxonomy" id="454586"/>
    <lineage>
        <taxon>Bacteria</taxon>
        <taxon>Pseudomonadati</taxon>
        <taxon>Bacteroidota</taxon>
        <taxon>Sphingobacteriia</taxon>
        <taxon>Sphingobacteriales</taxon>
        <taxon>Sphingobacteriaceae</taxon>
        <taxon>Pedobacter</taxon>
    </lineage>
</organism>
<feature type="domain" description="ABC transporter" evidence="4">
    <location>
        <begin position="4"/>
        <end position="214"/>
    </location>
</feature>
<dbReference type="RefSeq" id="WP_010601358.1">
    <property type="nucleotide sequence ID" value="NZ_JAPJUH010000001.1"/>
</dbReference>
<dbReference type="PANTHER" id="PTHR42939:SF1">
    <property type="entry name" value="ABC TRANSPORTER ATP-BINDING PROTEIN ALBC-RELATED"/>
    <property type="match status" value="1"/>
</dbReference>
<dbReference type="InterPro" id="IPR051782">
    <property type="entry name" value="ABC_Transporter_VariousFunc"/>
</dbReference>
<dbReference type="Proteomes" id="UP001142592">
    <property type="component" value="Unassembled WGS sequence"/>
</dbReference>
<dbReference type="Gene3D" id="3.40.50.300">
    <property type="entry name" value="P-loop containing nucleotide triphosphate hydrolases"/>
    <property type="match status" value="1"/>
</dbReference>
<dbReference type="InterPro" id="IPR027417">
    <property type="entry name" value="P-loop_NTPase"/>
</dbReference>
<dbReference type="InterPro" id="IPR003593">
    <property type="entry name" value="AAA+_ATPase"/>
</dbReference>
<evidence type="ECO:0000256" key="3">
    <source>
        <dbReference type="ARBA" id="ARBA00022840"/>
    </source>
</evidence>
<dbReference type="InterPro" id="IPR003439">
    <property type="entry name" value="ABC_transporter-like_ATP-bd"/>
</dbReference>
<gene>
    <name evidence="5" type="ORF">OQZ29_00820</name>
</gene>
<evidence type="ECO:0000313" key="5">
    <source>
        <dbReference type="EMBL" id="MCX3263269.1"/>
    </source>
</evidence>
<keyword evidence="2" id="KW-0547">Nucleotide-binding</keyword>
<proteinExistence type="predicted"/>
<evidence type="ECO:0000259" key="4">
    <source>
        <dbReference type="PROSITE" id="PS50893"/>
    </source>
</evidence>
<keyword evidence="3 5" id="KW-0067">ATP-binding</keyword>
<protein>
    <submittedName>
        <fullName evidence="5">ATP-binding cassette domain-containing protein</fullName>
    </submittedName>
</protein>
<dbReference type="SUPFAM" id="SSF52540">
    <property type="entry name" value="P-loop containing nucleoside triphosphate hydrolases"/>
    <property type="match status" value="1"/>
</dbReference>
<reference evidence="5" key="1">
    <citation type="submission" date="2022-11" db="EMBL/GenBank/DDBJ databases">
        <authorList>
            <person name="Graham C."/>
            <person name="Newman J.D."/>
        </authorList>
    </citation>
    <scope>NUCLEOTIDE SEQUENCE</scope>
    <source>
        <strain evidence="5">DSM 19486</strain>
    </source>
</reference>
<dbReference type="SMART" id="SM00382">
    <property type="entry name" value="AAA"/>
    <property type="match status" value="1"/>
</dbReference>
<name>A0A9X3D922_9SPHI</name>
<sequence length="219" mass="24977">MQELFIDSVTQSFNQQAILNGVFINCKIGETVGLLGRNGSGKSTLLKIIFGSLKADFKFLKINDTITDKGYLSQNLSYLPQDNFIPSKLTVKKAIEIFCNKHQNELLKIESIASNLNYKFRELSGGNRRFIEALTIIYSDADFVLLDEPFSQLAPLMVEELKRHINRIKIHKGFIVTDHYYNSIINIADRIVLLHNGCNYHIKDSKDLILHGYLPEPKD</sequence>
<evidence type="ECO:0000256" key="2">
    <source>
        <dbReference type="ARBA" id="ARBA00022741"/>
    </source>
</evidence>
<dbReference type="Pfam" id="PF00005">
    <property type="entry name" value="ABC_tran"/>
    <property type="match status" value="1"/>
</dbReference>
<dbReference type="PANTHER" id="PTHR42939">
    <property type="entry name" value="ABC TRANSPORTER ATP-BINDING PROTEIN ALBC-RELATED"/>
    <property type="match status" value="1"/>
</dbReference>
<dbReference type="PROSITE" id="PS50893">
    <property type="entry name" value="ABC_TRANSPORTER_2"/>
    <property type="match status" value="1"/>
</dbReference>
<accession>A0A9X3D922</accession>
<dbReference type="AlphaFoldDB" id="A0A9X3D922"/>
<dbReference type="EMBL" id="JAPJUH010000001">
    <property type="protein sequence ID" value="MCX3263269.1"/>
    <property type="molecule type" value="Genomic_DNA"/>
</dbReference>
<dbReference type="GO" id="GO:0005524">
    <property type="term" value="F:ATP binding"/>
    <property type="evidence" value="ECO:0007669"/>
    <property type="project" value="UniProtKB-KW"/>
</dbReference>
<evidence type="ECO:0000256" key="1">
    <source>
        <dbReference type="ARBA" id="ARBA00022448"/>
    </source>
</evidence>
<keyword evidence="1" id="KW-0813">Transport</keyword>